<keyword evidence="4 6" id="KW-0067">ATP-binding</keyword>
<sequence>MQELVIETKQVSKNYGSFQALQEVTIHVKRGSIYGLIGDNGAGKTSLLKLLAGHTFPSQGSLQILGQCREKSLNQVRKKIGCLVEEAAFFPNMTVEQNLHYYCLQKGIPDRKKVDEMLELTKIAAKRKSKGKDLSLGQKQRLGLAIALMGEPQILILDEPINGLDPSGIVEFRGLLQRLNREKNITILISSHILSELQQIATDYGFLSQGKLLEEISSQDLHEKCSNHLEFTFSDLEGFLVLLEKYFPQENYHVLADQRLLIYEPKEEIETYSKLAAQHDIYVTSMKTVQSSLEDYYLKLKEGDQ</sequence>
<feature type="domain" description="ABC transporter" evidence="5">
    <location>
        <begin position="6"/>
        <end position="234"/>
    </location>
</feature>
<proteinExistence type="inferred from homology"/>
<dbReference type="PROSITE" id="PS50893">
    <property type="entry name" value="ABC_TRANSPORTER_2"/>
    <property type="match status" value="1"/>
</dbReference>
<dbReference type="SMART" id="SM00382">
    <property type="entry name" value="AAA"/>
    <property type="match status" value="1"/>
</dbReference>
<dbReference type="Proteomes" id="UP001519296">
    <property type="component" value="Unassembled WGS sequence"/>
</dbReference>
<evidence type="ECO:0000313" key="7">
    <source>
        <dbReference type="Proteomes" id="UP001519296"/>
    </source>
</evidence>
<comment type="caution">
    <text evidence="6">The sequence shown here is derived from an EMBL/GenBank/DDBJ whole genome shotgun (WGS) entry which is preliminary data.</text>
</comment>
<dbReference type="PANTHER" id="PTHR43335:SF8">
    <property type="entry name" value="ABC TRANSPORTER, ATP-BINDING PROTEIN"/>
    <property type="match status" value="1"/>
</dbReference>
<protein>
    <submittedName>
        <fullName evidence="6">Bacitracin ABC transporter ATP-binding protein</fullName>
    </submittedName>
</protein>
<evidence type="ECO:0000256" key="3">
    <source>
        <dbReference type="ARBA" id="ARBA00022741"/>
    </source>
</evidence>
<dbReference type="PANTHER" id="PTHR43335">
    <property type="entry name" value="ABC TRANSPORTER, ATP-BINDING PROTEIN"/>
    <property type="match status" value="1"/>
</dbReference>
<evidence type="ECO:0000256" key="1">
    <source>
        <dbReference type="ARBA" id="ARBA00005417"/>
    </source>
</evidence>
<dbReference type="InterPro" id="IPR027417">
    <property type="entry name" value="P-loop_NTPase"/>
</dbReference>
<dbReference type="InterPro" id="IPR017871">
    <property type="entry name" value="ABC_transporter-like_CS"/>
</dbReference>
<evidence type="ECO:0000259" key="5">
    <source>
        <dbReference type="PROSITE" id="PS50893"/>
    </source>
</evidence>
<dbReference type="SUPFAM" id="SSF52540">
    <property type="entry name" value="P-loop containing nucleoside triphosphate hydrolases"/>
    <property type="match status" value="1"/>
</dbReference>
<evidence type="ECO:0000256" key="2">
    <source>
        <dbReference type="ARBA" id="ARBA00022448"/>
    </source>
</evidence>
<keyword evidence="7" id="KW-1185">Reference proteome</keyword>
<dbReference type="GO" id="GO:0005524">
    <property type="term" value="F:ATP binding"/>
    <property type="evidence" value="ECO:0007669"/>
    <property type="project" value="UniProtKB-KW"/>
</dbReference>
<dbReference type="EMBL" id="PRDG01000003">
    <property type="protein sequence ID" value="MBP2623595.1"/>
    <property type="molecule type" value="Genomic_DNA"/>
</dbReference>
<dbReference type="Gene3D" id="3.40.50.300">
    <property type="entry name" value="P-loop containing nucleotide triphosphate hydrolases"/>
    <property type="match status" value="1"/>
</dbReference>
<dbReference type="RefSeq" id="WP_209628090.1">
    <property type="nucleotide sequence ID" value="NZ_PRDG01000003.1"/>
</dbReference>
<keyword evidence="3" id="KW-0547">Nucleotide-binding</keyword>
<comment type="similarity">
    <text evidence="1">Belongs to the ABC transporter superfamily.</text>
</comment>
<evidence type="ECO:0000256" key="4">
    <source>
        <dbReference type="ARBA" id="ARBA00022840"/>
    </source>
</evidence>
<accession>A0ABS5B461</accession>
<keyword evidence="2" id="KW-0813">Transport</keyword>
<dbReference type="InterPro" id="IPR003439">
    <property type="entry name" value="ABC_transporter-like_ATP-bd"/>
</dbReference>
<dbReference type="InterPro" id="IPR003593">
    <property type="entry name" value="AAA+_ATPase"/>
</dbReference>
<reference evidence="6 7" key="1">
    <citation type="submission" date="2018-02" db="EMBL/GenBank/DDBJ databases">
        <title>Draft genome sequence of Streptococcus oricebi CCUG 70868T type strain.</title>
        <authorList>
            <person name="Mendez V."/>
            <person name="Salva-Serra F."/>
            <person name="Jaen-Luchoro D."/>
            <person name="Gonzales-Siles L."/>
            <person name="Karlsson R."/>
            <person name="Engstrom-Jakobsson H."/>
            <person name="Busquets A."/>
            <person name="Gomila M."/>
            <person name="Pineiro-Iglesias B."/>
            <person name="Bennasar-Figueras A."/>
            <person name="Seeger M."/>
            <person name="Moore E."/>
        </authorList>
    </citation>
    <scope>NUCLEOTIDE SEQUENCE [LARGE SCALE GENOMIC DNA]</scope>
    <source>
        <strain evidence="6 7">CCUG 70868</strain>
    </source>
</reference>
<dbReference type="Pfam" id="PF00005">
    <property type="entry name" value="ABC_tran"/>
    <property type="match status" value="1"/>
</dbReference>
<gene>
    <name evidence="6" type="ORF">C4K46_06520</name>
</gene>
<dbReference type="PROSITE" id="PS00211">
    <property type="entry name" value="ABC_TRANSPORTER_1"/>
    <property type="match status" value="1"/>
</dbReference>
<evidence type="ECO:0000313" key="6">
    <source>
        <dbReference type="EMBL" id="MBP2623595.1"/>
    </source>
</evidence>
<name>A0ABS5B461_9STRE</name>
<organism evidence="6 7">
    <name type="scientific">Streptococcus oricebi</name>
    <dbReference type="NCBI Taxonomy" id="1547447"/>
    <lineage>
        <taxon>Bacteria</taxon>
        <taxon>Bacillati</taxon>
        <taxon>Bacillota</taxon>
        <taxon>Bacilli</taxon>
        <taxon>Lactobacillales</taxon>
        <taxon>Streptococcaceae</taxon>
        <taxon>Streptococcus</taxon>
    </lineage>
</organism>